<proteinExistence type="predicted"/>
<evidence type="ECO:0000256" key="1">
    <source>
        <dbReference type="SAM" id="MobiDB-lite"/>
    </source>
</evidence>
<reference evidence="2" key="1">
    <citation type="journal article" date="2013" name="Genetics">
        <title>The draft genome and transcriptome of Panagrellus redivivus are shaped by the harsh demands of a free-living lifestyle.</title>
        <authorList>
            <person name="Srinivasan J."/>
            <person name="Dillman A.R."/>
            <person name="Macchietto M.G."/>
            <person name="Heikkinen L."/>
            <person name="Lakso M."/>
            <person name="Fracchia K.M."/>
            <person name="Antoshechkin I."/>
            <person name="Mortazavi A."/>
            <person name="Wong G."/>
            <person name="Sternberg P.W."/>
        </authorList>
    </citation>
    <scope>NUCLEOTIDE SEQUENCE [LARGE SCALE GENOMIC DNA]</scope>
    <source>
        <strain evidence="2">MT8872</strain>
    </source>
</reference>
<sequence length="426" mass="47964">MSLLCPALLEGRSATFTKNFLPARCLFNDDDRSKLLAVCLKTHKPVSVSVEPMLPGHDFDDLLSEFEHPNMNNLIGVVADPELSLYYTYRDHPTNCHSIKSFVKNFCKDSMDIRRHLHHVMQILVPLFQKLYVKGYGIHPMNEEALLFRKSRKGIKVILQREILYKQEKSFVNDFVAQDFKDNLVKVAQLFSEEMYGDVTDGNNLLPVEMEFFKACKDTLWTLMEFDYFTCDPKKWNEIDVGHNWDVLESSMAEESFVDAGEDSYDTNSASDDAIEDTDNVEKDSDDANEKPGDDISDSDNKAVNSDAGSDADSNSDDASERSGYGLCDSEAHSCSDGESPNNTLASYEEDVGECCADDSGDDDSFEFIEEQDLKDVEAEEAQEVYKATPPTHPPVPTETNYEEMVTDAAAYITNTISGLSRWWSS</sequence>
<feature type="region of interest" description="Disordered" evidence="1">
    <location>
        <begin position="262"/>
        <end position="364"/>
    </location>
</feature>
<name>A0A7E4UNF2_PANRE</name>
<feature type="compositionally biased region" description="Acidic residues" evidence="1">
    <location>
        <begin position="348"/>
        <end position="364"/>
    </location>
</feature>
<protein>
    <submittedName>
        <fullName evidence="3">Protein SHQ1 homolog</fullName>
    </submittedName>
</protein>
<evidence type="ECO:0000313" key="3">
    <source>
        <dbReference type="WBParaSite" id="Pan_g10847.t1"/>
    </source>
</evidence>
<evidence type="ECO:0000313" key="2">
    <source>
        <dbReference type="Proteomes" id="UP000492821"/>
    </source>
</evidence>
<dbReference type="WBParaSite" id="Pan_g10847.t1">
    <property type="protein sequence ID" value="Pan_g10847.t1"/>
    <property type="gene ID" value="Pan_g10847"/>
</dbReference>
<accession>A0A7E4UNF2</accession>
<dbReference type="Proteomes" id="UP000492821">
    <property type="component" value="Unassembled WGS sequence"/>
</dbReference>
<reference evidence="3" key="2">
    <citation type="submission" date="2020-10" db="UniProtKB">
        <authorList>
            <consortium name="WormBaseParasite"/>
        </authorList>
    </citation>
    <scope>IDENTIFICATION</scope>
</reference>
<dbReference type="AlphaFoldDB" id="A0A7E4UNF2"/>
<feature type="compositionally biased region" description="Polar residues" evidence="1">
    <location>
        <begin position="337"/>
        <end position="346"/>
    </location>
</feature>
<keyword evidence="2" id="KW-1185">Reference proteome</keyword>
<feature type="compositionally biased region" description="Basic and acidic residues" evidence="1">
    <location>
        <begin position="280"/>
        <end position="294"/>
    </location>
</feature>
<organism evidence="2 3">
    <name type="scientific">Panagrellus redivivus</name>
    <name type="common">Microworm</name>
    <dbReference type="NCBI Taxonomy" id="6233"/>
    <lineage>
        <taxon>Eukaryota</taxon>
        <taxon>Metazoa</taxon>
        <taxon>Ecdysozoa</taxon>
        <taxon>Nematoda</taxon>
        <taxon>Chromadorea</taxon>
        <taxon>Rhabditida</taxon>
        <taxon>Tylenchina</taxon>
        <taxon>Panagrolaimomorpha</taxon>
        <taxon>Panagrolaimoidea</taxon>
        <taxon>Panagrolaimidae</taxon>
        <taxon>Panagrellus</taxon>
    </lineage>
</organism>